<sequence length="152" mass="16962">MQEDDESSYLPRQLDAVIRLSDSDVAIPAPYVTSAIGRDALLVRGGPRLPIGCRVELRLLNDQREALTIQCVTLGQSGPDQRLKYENLAFDERVRLEDLMRPYWDGIDVLDGLATMAGLYGATSLKDWLCMTSLLERMQPHALHRTHSGPGL</sequence>
<accession>A0A6P1DWU2</accession>
<evidence type="ECO:0000313" key="2">
    <source>
        <dbReference type="Proteomes" id="UP000471640"/>
    </source>
</evidence>
<dbReference type="AlphaFoldDB" id="A0A6P1DWU2"/>
<reference evidence="2" key="1">
    <citation type="journal article" date="2020" name="Microbiol. Resour. Announc.">
        <title>Draft Genome Sequences of Thiorhodococcus mannitoliphagus and Thiorhodococcus minor, Purple Sulfur Photosynthetic Bacteria in the Gammaproteobacterial Family Chromatiaceae.</title>
        <authorList>
            <person name="Aviles F.A."/>
            <person name="Meyer T.E."/>
            <person name="Kyndt J.A."/>
        </authorList>
    </citation>
    <scope>NUCLEOTIDE SEQUENCE [LARGE SCALE GENOMIC DNA]</scope>
    <source>
        <strain evidence="2">DSM 18266</strain>
    </source>
</reference>
<gene>
    <name evidence="1" type="ORF">G3480_14950</name>
</gene>
<comment type="caution">
    <text evidence="1">The sequence shown here is derived from an EMBL/GenBank/DDBJ whole genome shotgun (WGS) entry which is preliminary data.</text>
</comment>
<evidence type="ECO:0000313" key="1">
    <source>
        <dbReference type="EMBL" id="NEX21593.1"/>
    </source>
</evidence>
<dbReference type="EMBL" id="JAAIJR010000060">
    <property type="protein sequence ID" value="NEX21593.1"/>
    <property type="molecule type" value="Genomic_DNA"/>
</dbReference>
<protein>
    <recommendedName>
        <fullName evidence="3">PilZ domain-containing protein</fullName>
    </recommendedName>
</protein>
<dbReference type="Proteomes" id="UP000471640">
    <property type="component" value="Unassembled WGS sequence"/>
</dbReference>
<organism evidence="1 2">
    <name type="scientific">Thiorhodococcus mannitoliphagus</name>
    <dbReference type="NCBI Taxonomy" id="329406"/>
    <lineage>
        <taxon>Bacteria</taxon>
        <taxon>Pseudomonadati</taxon>
        <taxon>Pseudomonadota</taxon>
        <taxon>Gammaproteobacteria</taxon>
        <taxon>Chromatiales</taxon>
        <taxon>Chromatiaceae</taxon>
        <taxon>Thiorhodococcus</taxon>
    </lineage>
</organism>
<proteinExistence type="predicted"/>
<dbReference type="RefSeq" id="WP_164654693.1">
    <property type="nucleotide sequence ID" value="NZ_JAAIJR010000060.1"/>
</dbReference>
<name>A0A6P1DWU2_9GAMM</name>
<evidence type="ECO:0008006" key="3">
    <source>
        <dbReference type="Google" id="ProtNLM"/>
    </source>
</evidence>
<reference evidence="1 2" key="2">
    <citation type="submission" date="2020-02" db="EMBL/GenBank/DDBJ databases">
        <title>Genome sequences of Thiorhodococcus mannitoliphagus and Thiorhodococcus minor, purple sulfur photosynthetic bacteria in the gammaproteobacterial family, Chromatiaceae.</title>
        <authorList>
            <person name="Aviles F.A."/>
            <person name="Meyer T.E."/>
            <person name="Kyndt J.A."/>
        </authorList>
    </citation>
    <scope>NUCLEOTIDE SEQUENCE [LARGE SCALE GENOMIC DNA]</scope>
    <source>
        <strain evidence="1 2">DSM 18266</strain>
    </source>
</reference>
<keyword evidence="2" id="KW-1185">Reference proteome</keyword>